<keyword evidence="1" id="KW-0732">Signal</keyword>
<protein>
    <submittedName>
        <fullName evidence="2">Uncharacterized protein</fullName>
    </submittedName>
</protein>
<accession>G3GVR9</accession>
<gene>
    <name evidence="2" type="ORF">I79_001816</name>
</gene>
<dbReference type="EMBL" id="JH000042">
    <property type="protein sequence ID" value="EGV95451.1"/>
    <property type="molecule type" value="Genomic_DNA"/>
</dbReference>
<proteinExistence type="predicted"/>
<reference evidence="3" key="1">
    <citation type="journal article" date="2011" name="Nat. Biotechnol.">
        <title>The genomic sequence of the Chinese hamster ovary (CHO)-K1 cell line.</title>
        <authorList>
            <person name="Xu X."/>
            <person name="Nagarajan H."/>
            <person name="Lewis N.E."/>
            <person name="Pan S."/>
            <person name="Cai Z."/>
            <person name="Liu X."/>
            <person name="Chen W."/>
            <person name="Xie M."/>
            <person name="Wang W."/>
            <person name="Hammond S."/>
            <person name="Andersen M.R."/>
            <person name="Neff N."/>
            <person name="Passarelli B."/>
            <person name="Koh W."/>
            <person name="Fan H.C."/>
            <person name="Wang J."/>
            <person name="Gui Y."/>
            <person name="Lee K.H."/>
            <person name="Betenbaugh M.J."/>
            <person name="Quake S.R."/>
            <person name="Famili I."/>
            <person name="Palsson B.O."/>
            <person name="Wang J."/>
        </authorList>
    </citation>
    <scope>NUCLEOTIDE SEQUENCE [LARGE SCALE GENOMIC DNA]</scope>
    <source>
        <strain evidence="3">CHO K1 cell line</strain>
    </source>
</reference>
<name>G3GVR9_CRIGR</name>
<evidence type="ECO:0000256" key="1">
    <source>
        <dbReference type="SAM" id="SignalP"/>
    </source>
</evidence>
<dbReference type="InParanoid" id="G3GVR9"/>
<dbReference type="Proteomes" id="UP000001075">
    <property type="component" value="Unassembled WGS sequence"/>
</dbReference>
<sequence length="60" mass="6716">MVFKIFGLCLFCLPACICTTCVPGSPGMEFQTDVSHHLSAGNQTWLLYINSKWSKLLNHL</sequence>
<feature type="chain" id="PRO_5003443797" evidence="1">
    <location>
        <begin position="19"/>
        <end position="60"/>
    </location>
</feature>
<dbReference type="AlphaFoldDB" id="G3GVR9"/>
<evidence type="ECO:0000313" key="3">
    <source>
        <dbReference type="Proteomes" id="UP000001075"/>
    </source>
</evidence>
<evidence type="ECO:0000313" key="2">
    <source>
        <dbReference type="EMBL" id="EGV95451.1"/>
    </source>
</evidence>
<organism evidence="2 3">
    <name type="scientific">Cricetulus griseus</name>
    <name type="common">Chinese hamster</name>
    <name type="synonym">Cricetulus barabensis griseus</name>
    <dbReference type="NCBI Taxonomy" id="10029"/>
    <lineage>
        <taxon>Eukaryota</taxon>
        <taxon>Metazoa</taxon>
        <taxon>Chordata</taxon>
        <taxon>Craniata</taxon>
        <taxon>Vertebrata</taxon>
        <taxon>Euteleostomi</taxon>
        <taxon>Mammalia</taxon>
        <taxon>Eutheria</taxon>
        <taxon>Euarchontoglires</taxon>
        <taxon>Glires</taxon>
        <taxon>Rodentia</taxon>
        <taxon>Myomorpha</taxon>
        <taxon>Muroidea</taxon>
        <taxon>Cricetidae</taxon>
        <taxon>Cricetinae</taxon>
        <taxon>Cricetulus</taxon>
    </lineage>
</organism>
<feature type="signal peptide" evidence="1">
    <location>
        <begin position="1"/>
        <end position="18"/>
    </location>
</feature>